<feature type="transmembrane region" description="Helical" evidence="11">
    <location>
        <begin position="779"/>
        <end position="799"/>
    </location>
</feature>
<organism evidence="15">
    <name type="scientific">Ananas comosus var. bracteatus</name>
    <name type="common">red pineapple</name>
    <dbReference type="NCBI Taxonomy" id="296719"/>
    <lineage>
        <taxon>Eukaryota</taxon>
        <taxon>Viridiplantae</taxon>
        <taxon>Streptophyta</taxon>
        <taxon>Embryophyta</taxon>
        <taxon>Tracheophyta</taxon>
        <taxon>Spermatophyta</taxon>
        <taxon>Magnoliopsida</taxon>
        <taxon>Liliopsida</taxon>
        <taxon>Poales</taxon>
        <taxon>Bromeliaceae</taxon>
        <taxon>Bromelioideae</taxon>
        <taxon>Ananas</taxon>
    </lineage>
</organism>
<gene>
    <name evidence="15" type="ORF">CB5_LOCUS5531</name>
</gene>
<evidence type="ECO:0000256" key="9">
    <source>
        <dbReference type="ARBA" id="ARBA00023136"/>
    </source>
</evidence>
<keyword evidence="6 11" id="KW-0812">Transmembrane</keyword>
<evidence type="ECO:0000256" key="5">
    <source>
        <dbReference type="ARBA" id="ARBA00022679"/>
    </source>
</evidence>
<dbReference type="InterPro" id="IPR021319">
    <property type="entry name" value="DUF2921"/>
</dbReference>
<comment type="catalytic activity">
    <reaction evidence="1">
        <text>S-ubiquitinyl-[E2 ubiquitin-conjugating enzyme]-L-cysteine + [acceptor protein]-L-lysine = [E2 ubiquitin-conjugating enzyme]-L-cysteine + N(6)-ubiquitinyl-[acceptor protein]-L-lysine.</text>
        <dbReference type="EC" id="2.3.2.27"/>
    </reaction>
</comment>
<dbReference type="EC" id="2.3.2.27" evidence="4"/>
<feature type="transmembrane region" description="Helical" evidence="11">
    <location>
        <begin position="853"/>
        <end position="872"/>
    </location>
</feature>
<feature type="transmembrane region" description="Helical" evidence="11">
    <location>
        <begin position="749"/>
        <end position="767"/>
    </location>
</feature>
<dbReference type="InterPro" id="IPR057425">
    <property type="entry name" value="DUF2921_N"/>
</dbReference>
<dbReference type="PANTHER" id="PTHR33389:SF18">
    <property type="entry name" value="OS01G0677900 PROTEIN"/>
    <property type="match status" value="1"/>
</dbReference>
<evidence type="ECO:0000259" key="14">
    <source>
        <dbReference type="Pfam" id="PF25333"/>
    </source>
</evidence>
<reference evidence="15" key="1">
    <citation type="submission" date="2020-07" db="EMBL/GenBank/DDBJ databases">
        <authorList>
            <person name="Lin J."/>
        </authorList>
    </citation>
    <scope>NUCLEOTIDE SEQUENCE</scope>
</reference>
<evidence type="ECO:0000256" key="6">
    <source>
        <dbReference type="ARBA" id="ARBA00022692"/>
    </source>
</evidence>
<evidence type="ECO:0000256" key="10">
    <source>
        <dbReference type="SAM" id="MobiDB-lite"/>
    </source>
</evidence>
<keyword evidence="7" id="KW-0833">Ubl conjugation pathway</keyword>
<evidence type="ECO:0000256" key="11">
    <source>
        <dbReference type="SAM" id="Phobius"/>
    </source>
</evidence>
<name>A0A6V7NUN5_ANACO</name>
<evidence type="ECO:0000256" key="4">
    <source>
        <dbReference type="ARBA" id="ARBA00012483"/>
    </source>
</evidence>
<accession>A0A6V7NUN5</accession>
<dbReference type="AlphaFoldDB" id="A0A6V7NUN5"/>
<feature type="chain" id="PRO_5028438825" description="RING-type E3 ubiquitin transferase" evidence="12">
    <location>
        <begin position="44"/>
        <end position="900"/>
    </location>
</feature>
<feature type="domain" description="SWEET-like" evidence="13">
    <location>
        <begin position="619"/>
        <end position="886"/>
    </location>
</feature>
<feature type="transmembrane region" description="Helical" evidence="11">
    <location>
        <begin position="631"/>
        <end position="650"/>
    </location>
</feature>
<comment type="subcellular location">
    <subcellularLocation>
        <location evidence="2">Endomembrane system</location>
        <topology evidence="2">Multi-pass membrane protein</topology>
    </subcellularLocation>
</comment>
<dbReference type="PANTHER" id="PTHR33389">
    <property type="entry name" value="FAMILY PROTEIN, PUTATIVE (DUF2921)-RELATED"/>
    <property type="match status" value="1"/>
</dbReference>
<feature type="signal peptide" evidence="12">
    <location>
        <begin position="1"/>
        <end position="43"/>
    </location>
</feature>
<feature type="domain" description="DUF2921" evidence="14">
    <location>
        <begin position="266"/>
        <end position="399"/>
    </location>
</feature>
<feature type="domain" description="DUF2921" evidence="14">
    <location>
        <begin position="53"/>
        <end position="227"/>
    </location>
</feature>
<evidence type="ECO:0000259" key="13">
    <source>
        <dbReference type="Pfam" id="PF11145"/>
    </source>
</evidence>
<dbReference type="EMBL" id="LR862142">
    <property type="protein sequence ID" value="CAD1822320.1"/>
    <property type="molecule type" value="Genomic_DNA"/>
</dbReference>
<feature type="region of interest" description="Disordered" evidence="10">
    <location>
        <begin position="50"/>
        <end position="74"/>
    </location>
</feature>
<dbReference type="GO" id="GO:0061630">
    <property type="term" value="F:ubiquitin protein ligase activity"/>
    <property type="evidence" value="ECO:0007669"/>
    <property type="project" value="UniProtKB-EC"/>
</dbReference>
<feature type="region of interest" description="Disordered" evidence="10">
    <location>
        <begin position="1"/>
        <end position="20"/>
    </location>
</feature>
<evidence type="ECO:0000256" key="12">
    <source>
        <dbReference type="SAM" id="SignalP"/>
    </source>
</evidence>
<comment type="pathway">
    <text evidence="3">Protein modification; protein ubiquitination.</text>
</comment>
<feature type="transmembrane region" description="Helical" evidence="11">
    <location>
        <begin position="662"/>
        <end position="688"/>
    </location>
</feature>
<evidence type="ECO:0000256" key="2">
    <source>
        <dbReference type="ARBA" id="ARBA00004127"/>
    </source>
</evidence>
<feature type="compositionally biased region" description="Pro residues" evidence="10">
    <location>
        <begin position="7"/>
        <end position="20"/>
    </location>
</feature>
<dbReference type="Pfam" id="PF25333">
    <property type="entry name" value="DUF2921_N"/>
    <property type="match status" value="3"/>
</dbReference>
<evidence type="ECO:0000256" key="1">
    <source>
        <dbReference type="ARBA" id="ARBA00000900"/>
    </source>
</evidence>
<evidence type="ECO:0000256" key="8">
    <source>
        <dbReference type="ARBA" id="ARBA00022989"/>
    </source>
</evidence>
<keyword evidence="12" id="KW-0732">Signal</keyword>
<protein>
    <recommendedName>
        <fullName evidence="4">RING-type E3 ubiquitin transferase</fullName>
        <ecNumber evidence="4">2.3.2.27</ecNumber>
    </recommendedName>
</protein>
<dbReference type="GO" id="GO:0012505">
    <property type="term" value="C:endomembrane system"/>
    <property type="evidence" value="ECO:0007669"/>
    <property type="project" value="UniProtKB-SubCell"/>
</dbReference>
<evidence type="ECO:0000313" key="15">
    <source>
        <dbReference type="EMBL" id="CAD1822320.1"/>
    </source>
</evidence>
<sequence length="900" mass="100503">MATPSPLLLPPPPSSSSSPPPPLPWRLPLLLLLLLFLPSFSFSTSIPTFDSSYSSHCDRFDPKSTPTTTRLPSSSSSAAAFYLSSGHFSGGGGGTGSVPPFFPKPGTFSFHHGQIYQTTDPTILHLAGTLTLTGPYPPLAVRSNSSGLIRPLRAVFQLAGFWSEASGALCMVGNGVLRPLPDGAPDYLPAVLKLGYPKSSNISTSVITGTLEILSAASELNHFDRISLVAYTQNMYNYTLIRKANESCTNLRRFKEEEEPLVLDRDSLCSTLYSFLSFGSFKLNYKKFSAMSLILSSCSDDDDRFHVFVEFSDSDDYNYRTTTALVPGKSMVGEGFWDHKTNRLCLLACPVLSDTSIGDCYVGLSFWFPSYLSIKTRSLVLGRMWSNKEEDDESYFEPIMLKSAGHHLWDEPPKLKYKYTKLDKVKKYFKLNSASVVAGEKRYPDGRIANDMRFSFSFQDPKGEGGWGHAYLLSRGETDFGDRTIYWNGEVPVENPTHAEMNRTLLNVTYTVSMQIWNSTGESRNSVESIISAEGLYSSSTGQLYLIGCGNPGLSGTRKEVKNSTESMDCEIFINMQLSPLNSERNGEANGTIMSTRDKSDALYFEPLKIASNIMYTVQAQEAIRRMQIEVAMVVISLTLYCIFTCLQIYHAKKNRDISPSISTTMLLILTLGHMIPLILNIEALFFANRNRRRIFFHSGHWIDAGKVIVRLTTMVALILQLRLLQVAWTARSSSVGQKKSLWATEGKTLLACLPLYIIGTVIAWFVRSTQQPLWKDLIAYAGLILDGFLLPQIIFNLFSNSNNKALTPFFYVGITVVRSMPHLYDAFRARHYFPQLMSSYIYAKPEGDFYSTLWDIIVPCEGLLFAALVYLQQRFGGRCFVPMRFREGAGYERVAVVSS</sequence>
<feature type="compositionally biased region" description="Low complexity" evidence="10">
    <location>
        <begin position="64"/>
        <end position="74"/>
    </location>
</feature>
<proteinExistence type="predicted"/>
<keyword evidence="8 11" id="KW-1133">Transmembrane helix</keyword>
<dbReference type="Pfam" id="PF11145">
    <property type="entry name" value="DUF2921"/>
    <property type="match status" value="1"/>
</dbReference>
<feature type="domain" description="DUF2921" evidence="14">
    <location>
        <begin position="432"/>
        <end position="608"/>
    </location>
</feature>
<evidence type="ECO:0000256" key="7">
    <source>
        <dbReference type="ARBA" id="ARBA00022786"/>
    </source>
</evidence>
<feature type="transmembrane region" description="Helical" evidence="11">
    <location>
        <begin position="708"/>
        <end position="729"/>
    </location>
</feature>
<evidence type="ECO:0000256" key="3">
    <source>
        <dbReference type="ARBA" id="ARBA00004906"/>
    </source>
</evidence>
<keyword evidence="5" id="KW-0808">Transferase</keyword>
<keyword evidence="9 11" id="KW-0472">Membrane</keyword>